<evidence type="ECO:0000256" key="2">
    <source>
        <dbReference type="ARBA" id="ARBA00004613"/>
    </source>
</evidence>
<organism evidence="12">
    <name type="scientific">Hemibagrus nemurus</name>
    <name type="common">Asian redtail catfish</name>
    <dbReference type="NCBI Taxonomy" id="156983"/>
    <lineage>
        <taxon>Eukaryota</taxon>
        <taxon>Metazoa</taxon>
        <taxon>Chordata</taxon>
        <taxon>Craniata</taxon>
        <taxon>Vertebrata</taxon>
        <taxon>Euteleostomi</taxon>
        <taxon>Actinopterygii</taxon>
        <taxon>Neopterygii</taxon>
        <taxon>Teleostei</taxon>
        <taxon>Ostariophysi</taxon>
        <taxon>Siluriformes</taxon>
        <taxon>Bagridae</taxon>
        <taxon>Hemibagrus</taxon>
    </lineage>
</organism>
<keyword evidence="10" id="KW-0732">Signal</keyword>
<sequence>MMCRVAMVLLLPMLVWAGTECKARCRLTNLSITVESDECGSCITINTTACAGLCRTQVQESAYRSLIAPYIQNTCNFKDWTYETIQLPGCAPGVDSSFVYPVALSCECSQCNTEVTDCGAFSMQPNSCHTHAYY</sequence>
<dbReference type="GO" id="GO:0010628">
    <property type="term" value="P:positive regulation of gene expression"/>
    <property type="evidence" value="ECO:0000250"/>
    <property type="project" value="UniProtKB"/>
</dbReference>
<dbReference type="InterPro" id="IPR029034">
    <property type="entry name" value="Cystine-knot_cytokine"/>
</dbReference>
<keyword evidence="6 9" id="KW-0372">Hormone</keyword>
<evidence type="ECO:0000313" key="12">
    <source>
        <dbReference type="EMBL" id="AHK05983.1"/>
    </source>
</evidence>
<dbReference type="EMBL" id="KF998583">
    <property type="protein sequence ID" value="AHK05983.1"/>
    <property type="molecule type" value="mRNA"/>
</dbReference>
<dbReference type="CDD" id="cd00069">
    <property type="entry name" value="GHB_like"/>
    <property type="match status" value="1"/>
</dbReference>
<dbReference type="GO" id="GO:2000836">
    <property type="term" value="P:positive regulation of androgen secretion"/>
    <property type="evidence" value="ECO:0000250"/>
    <property type="project" value="UniProtKB"/>
</dbReference>
<name>W8FKN7_9TELE</name>
<comment type="function">
    <text evidence="1">Involved in gametogenesis and steroidogenesis.</text>
</comment>
<evidence type="ECO:0000256" key="6">
    <source>
        <dbReference type="ARBA" id="ARBA00022702"/>
    </source>
</evidence>
<dbReference type="GO" id="GO:0030728">
    <property type="term" value="P:ovulation"/>
    <property type="evidence" value="ECO:0007669"/>
    <property type="project" value="TreeGrafter"/>
</dbReference>
<dbReference type="Gene3D" id="2.10.90.10">
    <property type="entry name" value="Cystine-knot cytokines"/>
    <property type="match status" value="1"/>
</dbReference>
<proteinExistence type="evidence at transcript level"/>
<feature type="domain" description="Glycoprotein hormone subunit beta" evidence="11">
    <location>
        <begin position="24"/>
        <end position="128"/>
    </location>
</feature>
<feature type="chain" id="PRO_5004910567" evidence="10">
    <location>
        <begin position="18"/>
        <end position="134"/>
    </location>
</feature>
<evidence type="ECO:0000256" key="10">
    <source>
        <dbReference type="SAM" id="SignalP"/>
    </source>
</evidence>
<keyword evidence="5" id="KW-0964">Secreted</keyword>
<feature type="signal peptide" evidence="10">
    <location>
        <begin position="1"/>
        <end position="17"/>
    </location>
</feature>
<keyword evidence="8" id="KW-0325">Glycoprotein</keyword>
<dbReference type="InterPro" id="IPR001545">
    <property type="entry name" value="Gonadotropin_bsu"/>
</dbReference>
<dbReference type="PROSITE" id="PS00261">
    <property type="entry name" value="GLYCO_HORMONE_BETA_1"/>
    <property type="match status" value="1"/>
</dbReference>
<dbReference type="InterPro" id="IPR006208">
    <property type="entry name" value="Glyco_hormone_CN"/>
</dbReference>
<comment type="similarity">
    <text evidence="3 9">Belongs to the glycoprotein hormones subunit beta family.</text>
</comment>
<dbReference type="SMART" id="SM00068">
    <property type="entry name" value="GHB"/>
    <property type="match status" value="1"/>
</dbReference>
<dbReference type="InterPro" id="IPR018245">
    <property type="entry name" value="Gonadotropin_bsu_CS"/>
</dbReference>
<dbReference type="GO" id="GO:0007186">
    <property type="term" value="P:G protein-coupled receptor signaling pathway"/>
    <property type="evidence" value="ECO:0007669"/>
    <property type="project" value="TreeGrafter"/>
</dbReference>
<evidence type="ECO:0000256" key="1">
    <source>
        <dbReference type="ARBA" id="ARBA00003920"/>
    </source>
</evidence>
<evidence type="ECO:0000256" key="8">
    <source>
        <dbReference type="ARBA" id="ARBA00023180"/>
    </source>
</evidence>
<dbReference type="GO" id="GO:2000866">
    <property type="term" value="P:positive regulation of estradiol secretion"/>
    <property type="evidence" value="ECO:0000250"/>
    <property type="project" value="UniProtKB"/>
</dbReference>
<evidence type="ECO:0000256" key="7">
    <source>
        <dbReference type="ARBA" id="ARBA00023157"/>
    </source>
</evidence>
<dbReference type="GO" id="GO:0031762">
    <property type="term" value="F:follicle-stimulating hormone receptor binding"/>
    <property type="evidence" value="ECO:0000250"/>
    <property type="project" value="UniProtKB"/>
</dbReference>
<evidence type="ECO:0000256" key="3">
    <source>
        <dbReference type="ARBA" id="ARBA00006552"/>
    </source>
</evidence>
<accession>W8FKN7</accession>
<protein>
    <submittedName>
        <fullName evidence="12">Follicle-stimulating hormone beta subunit</fullName>
    </submittedName>
</protein>
<dbReference type="FunFam" id="2.10.90.10:FF:000007">
    <property type="entry name" value="Luteinizing hormone beta subunit"/>
    <property type="match status" value="1"/>
</dbReference>
<dbReference type="PANTHER" id="PTHR11515:SF11">
    <property type="entry name" value="LUTROPIN SUBUNIT BETA"/>
    <property type="match status" value="1"/>
</dbReference>
<dbReference type="AlphaFoldDB" id="W8FKN7"/>
<comment type="subunit">
    <text evidence="4">Heterodimer of an alpha and a beta chain.</text>
</comment>
<dbReference type="GO" id="GO:0005737">
    <property type="term" value="C:cytoplasm"/>
    <property type="evidence" value="ECO:0007669"/>
    <property type="project" value="TreeGrafter"/>
</dbReference>
<reference evidence="12" key="1">
    <citation type="submission" date="2013-12" db="EMBL/GenBank/DDBJ databases">
        <authorList>
            <person name="Zulperi Z."/>
            <person name="Ina-Salwany M.Y."/>
            <person name="Christianus A."/>
            <person name="Harmin S.A."/>
            <person name="Yusoff F.M."/>
        </authorList>
    </citation>
    <scope>NUCLEOTIDE SEQUENCE</scope>
    <source>
        <tissue evidence="12">Pituitary</tissue>
    </source>
</reference>
<dbReference type="GO" id="GO:0005615">
    <property type="term" value="C:extracellular space"/>
    <property type="evidence" value="ECO:0007669"/>
    <property type="project" value="TreeGrafter"/>
</dbReference>
<comment type="subcellular location">
    <subcellularLocation>
        <location evidence="2 9">Secreted</location>
    </subcellularLocation>
</comment>
<evidence type="ECO:0000256" key="9">
    <source>
        <dbReference type="RuleBase" id="RU004069"/>
    </source>
</evidence>
<evidence type="ECO:0000256" key="5">
    <source>
        <dbReference type="ARBA" id="ARBA00022525"/>
    </source>
</evidence>
<dbReference type="PROSITE" id="PS00689">
    <property type="entry name" value="GLYCO_HORMONE_BETA_2"/>
    <property type="match status" value="1"/>
</dbReference>
<evidence type="ECO:0000256" key="4">
    <source>
        <dbReference type="ARBA" id="ARBA00011870"/>
    </source>
</evidence>
<keyword evidence="7" id="KW-1015">Disulfide bond</keyword>
<dbReference type="SUPFAM" id="SSF57501">
    <property type="entry name" value="Cystine-knot cytokines"/>
    <property type="match status" value="1"/>
</dbReference>
<evidence type="ECO:0000259" key="11">
    <source>
        <dbReference type="Pfam" id="PF00007"/>
    </source>
</evidence>
<dbReference type="GO" id="GO:0016913">
    <property type="term" value="F:follicle-stimulating hormone activity"/>
    <property type="evidence" value="ECO:0000250"/>
    <property type="project" value="UniProtKB"/>
</dbReference>
<dbReference type="Pfam" id="PF00007">
    <property type="entry name" value="Cys_knot"/>
    <property type="match status" value="1"/>
</dbReference>
<dbReference type="PANTHER" id="PTHR11515">
    <property type="entry name" value="GLYCOPROTEIN HORMONE BETA CHAIN"/>
    <property type="match status" value="1"/>
</dbReference>